<dbReference type="GO" id="GO:0016491">
    <property type="term" value="F:oxidoreductase activity"/>
    <property type="evidence" value="ECO:0007669"/>
    <property type="project" value="UniProtKB-KW"/>
</dbReference>
<protein>
    <submittedName>
        <fullName evidence="2">Uncharacterized protein</fullName>
    </submittedName>
</protein>
<sequence>MRQLLRQAGKQLKVCAQPWQTTRCFSSAKITLPPNVPQLDAGHVGHSHDRAHVSQIHHFLDTAGILKVNLHFEDSSCRYLEQVVRSLNREYGHGLPIDHSASRGWFWDVRPVCDNSAPTTPTTTKTPPPRFFALQVLYPDKCGGGILSVLQVDCLLARLSSGAREALSTAEYRIQVPPEFIKDSDQLSIVGPVLAVEKSSHAGTPHRPQLRFRADIFTPLTGRAEAALQELRSLLHGPDIAKEVLQLTPALLPEGTLILLDNRRWLHARKEVKDPDRHLRRVRWDARPFGEECPK</sequence>
<dbReference type="Proteomes" id="UP000034947">
    <property type="component" value="Unassembled WGS sequence"/>
</dbReference>
<dbReference type="SUPFAM" id="SSF51197">
    <property type="entry name" value="Clavaminate synthase-like"/>
    <property type="match status" value="1"/>
</dbReference>
<dbReference type="VEuPathDB" id="FungiDB:P175DRAFT_0512111"/>
<gene>
    <name evidence="2" type="ORF">AOCH_002447</name>
</gene>
<evidence type="ECO:0000256" key="1">
    <source>
        <dbReference type="ARBA" id="ARBA00023002"/>
    </source>
</evidence>
<evidence type="ECO:0000313" key="3">
    <source>
        <dbReference type="Proteomes" id="UP000034947"/>
    </source>
</evidence>
<keyword evidence="3" id="KW-1185">Reference proteome</keyword>
<dbReference type="EMBL" id="JYKN01002197">
    <property type="protein sequence ID" value="KKK17321.1"/>
    <property type="molecule type" value="Genomic_DNA"/>
</dbReference>
<dbReference type="InterPro" id="IPR042098">
    <property type="entry name" value="TauD-like_sf"/>
</dbReference>
<organism evidence="2 3">
    <name type="scientific">Aspergillus ochraceoroseus</name>
    <dbReference type="NCBI Taxonomy" id="138278"/>
    <lineage>
        <taxon>Eukaryota</taxon>
        <taxon>Fungi</taxon>
        <taxon>Dikarya</taxon>
        <taxon>Ascomycota</taxon>
        <taxon>Pezizomycotina</taxon>
        <taxon>Eurotiomycetes</taxon>
        <taxon>Eurotiomycetidae</taxon>
        <taxon>Eurotiales</taxon>
        <taxon>Aspergillaceae</taxon>
        <taxon>Aspergillus</taxon>
        <taxon>Aspergillus subgen. Nidulantes</taxon>
    </lineage>
</organism>
<keyword evidence="1" id="KW-0560">Oxidoreductase</keyword>
<dbReference type="OrthoDB" id="2117718at2759"/>
<accession>A0A0F8V2W3</accession>
<proteinExistence type="predicted"/>
<name>A0A0F8V2W3_9EURO</name>
<evidence type="ECO:0000313" key="2">
    <source>
        <dbReference type="EMBL" id="KKK17321.1"/>
    </source>
</evidence>
<dbReference type="AlphaFoldDB" id="A0A0F8V2W3"/>
<reference evidence="2 3" key="1">
    <citation type="submission" date="2015-02" db="EMBL/GenBank/DDBJ databases">
        <title>Draft Genome Sequences of Two Closely-Related Aflatoxigenic Aspergillus Species Obtained from the Cote d'Ivoire.</title>
        <authorList>
            <person name="Moore G.G."/>
            <person name="Beltz S.B."/>
            <person name="Mack B.M."/>
        </authorList>
    </citation>
    <scope>NUCLEOTIDE SEQUENCE [LARGE SCALE GENOMIC DNA]</scope>
    <source>
        <strain evidence="2 3">SRRC1432</strain>
    </source>
</reference>
<dbReference type="Gene3D" id="3.60.130.10">
    <property type="entry name" value="Clavaminate synthase-like"/>
    <property type="match status" value="1"/>
</dbReference>
<comment type="caution">
    <text evidence="2">The sequence shown here is derived from an EMBL/GenBank/DDBJ whole genome shotgun (WGS) entry which is preliminary data.</text>
</comment>